<evidence type="ECO:0000313" key="2">
    <source>
        <dbReference type="Proteomes" id="UP000031307"/>
    </source>
</evidence>
<reference evidence="1 2" key="1">
    <citation type="journal article" date="2014" name="Mol. Biol. Evol.">
        <title>Massive expansion of Ubiquitination-related gene families within the Chlamydiae.</title>
        <authorList>
            <person name="Domman D."/>
            <person name="Collingro A."/>
            <person name="Lagkouvardos I."/>
            <person name="Gehre L."/>
            <person name="Weinmaier T."/>
            <person name="Rattei T."/>
            <person name="Subtil A."/>
            <person name="Horn M."/>
        </authorList>
    </citation>
    <scope>NUCLEOTIDE SEQUENCE [LARGE SCALE GENOMIC DNA]</scope>
    <source>
        <strain evidence="1 2">OEW1</strain>
    </source>
</reference>
<sequence length="41" mass="4891">MQVACEKSKKCPESHLVQTNTKKGNLFSFRSNERRFTFQKR</sequence>
<evidence type="ECO:0000313" key="1">
    <source>
        <dbReference type="EMBL" id="KIA76259.1"/>
    </source>
</evidence>
<proteinExistence type="predicted"/>
<dbReference type="EMBL" id="JSAM01000126">
    <property type="protein sequence ID" value="KIA76259.1"/>
    <property type="molecule type" value="Genomic_DNA"/>
</dbReference>
<protein>
    <submittedName>
        <fullName evidence="1">Uncharacterized protein</fullName>
    </submittedName>
</protein>
<name>A0A0C1EI03_9BACT</name>
<organism evidence="1 2">
    <name type="scientific">Parachlamydia acanthamoebae</name>
    <dbReference type="NCBI Taxonomy" id="83552"/>
    <lineage>
        <taxon>Bacteria</taxon>
        <taxon>Pseudomonadati</taxon>
        <taxon>Chlamydiota</taxon>
        <taxon>Chlamydiia</taxon>
        <taxon>Parachlamydiales</taxon>
        <taxon>Parachlamydiaceae</taxon>
        <taxon>Parachlamydia</taxon>
    </lineage>
</organism>
<dbReference type="AlphaFoldDB" id="A0A0C1EI03"/>
<dbReference type="Proteomes" id="UP000031307">
    <property type="component" value="Unassembled WGS sequence"/>
</dbReference>
<comment type="caution">
    <text evidence="1">The sequence shown here is derived from an EMBL/GenBank/DDBJ whole genome shotgun (WGS) entry which is preliminary data.</text>
</comment>
<dbReference type="SMR" id="A0A0C1EI03"/>
<accession>A0A0C1EI03</accession>
<gene>
    <name evidence="1" type="ORF">DB43_AP00150</name>
</gene>